<evidence type="ECO:0000256" key="1">
    <source>
        <dbReference type="SAM" id="Coils"/>
    </source>
</evidence>
<dbReference type="RefSeq" id="WP_067328859.1">
    <property type="nucleotide sequence ID" value="NZ_LNKT01000001.1"/>
</dbReference>
<accession>A0A151CJT5</accession>
<dbReference type="OrthoDB" id="9765972at2"/>
<sequence length="439" mass="50290">MPTQTTIKCPNCGTQIDIDEIFYHQIEEKFKQQHLAEQKKLQEEVEAKRKEYKSYLDALKAKENALQEEKEKFDEELKKATREQLKVERVKLADELKRELVEEQSASMALLQKELEEKSKKLQELHAATAKIAQLEREKEELTAKAKAEAELALNQKLAEEKIKLQKALDEASASKLKEIEEANALKLKEKEEQMEQLKRSLEDAKRKAEQGSMQVQGEALELAIENWLASQFPFDNIEEVKKGAFGADCVHTIHTRELQNCGVICYESKNTKAWSDGWITKLKQDMLKVNADLGVLVTSVYPADMDRMGFVDGIWVCSLDEFKGSASLLRESLIRVHKTVQKEENKSDKMSLLYSYLTGNEFQMQLKAIVDGFMQMQTELDKERRSLMASWKRRQKLIDGVLQNTTEMYGSLQGIAGSGALGHIEALELPEEIEREKE</sequence>
<dbReference type="InterPro" id="IPR019219">
    <property type="entry name" value="DUF2130"/>
</dbReference>
<evidence type="ECO:0000313" key="3">
    <source>
        <dbReference type="Proteomes" id="UP000075359"/>
    </source>
</evidence>
<dbReference type="AlphaFoldDB" id="A0A151CJT5"/>
<gene>
    <name evidence="2" type="ORF">AS592_11755</name>
</gene>
<organism evidence="2 3">
    <name type="scientific">Sulfurovum riftiae</name>
    <dbReference type="NCBI Taxonomy" id="1630136"/>
    <lineage>
        <taxon>Bacteria</taxon>
        <taxon>Pseudomonadati</taxon>
        <taxon>Campylobacterota</taxon>
        <taxon>Epsilonproteobacteria</taxon>
        <taxon>Campylobacterales</taxon>
        <taxon>Sulfurovaceae</taxon>
        <taxon>Sulfurovum</taxon>
    </lineage>
</organism>
<evidence type="ECO:0000313" key="2">
    <source>
        <dbReference type="EMBL" id="KYJ87757.1"/>
    </source>
</evidence>
<dbReference type="Pfam" id="PF09903">
    <property type="entry name" value="DUF2130"/>
    <property type="match status" value="1"/>
</dbReference>
<comment type="caution">
    <text evidence="2">The sequence shown here is derived from an EMBL/GenBank/DDBJ whole genome shotgun (WGS) entry which is preliminary data.</text>
</comment>
<reference evidence="2 3" key="1">
    <citation type="submission" date="2015-11" db="EMBL/GenBank/DDBJ databases">
        <title>Draft genome of Sulfurovum riftiae 1812E, a member of the Epsilonproteobacteria isolated from the tube of the deep-sea hydrothermal vent tubewom Riftia pachyptila.</title>
        <authorList>
            <person name="Vetriani C."/>
            <person name="Giovannelli D."/>
        </authorList>
    </citation>
    <scope>NUCLEOTIDE SEQUENCE [LARGE SCALE GENOMIC DNA]</scope>
    <source>
        <strain evidence="2 3">1812E</strain>
    </source>
</reference>
<dbReference type="Proteomes" id="UP000075359">
    <property type="component" value="Unassembled WGS sequence"/>
</dbReference>
<keyword evidence="3" id="KW-1185">Reference proteome</keyword>
<keyword evidence="1" id="KW-0175">Coiled coil</keyword>
<dbReference type="EMBL" id="LNKT01000001">
    <property type="protein sequence ID" value="KYJ87757.1"/>
    <property type="molecule type" value="Genomic_DNA"/>
</dbReference>
<proteinExistence type="predicted"/>
<protein>
    <submittedName>
        <fullName evidence="2">Caldesmon</fullName>
    </submittedName>
</protein>
<name>A0A151CJT5_9BACT</name>
<dbReference type="STRING" id="1630136.AS592_11755"/>
<feature type="coiled-coil region" evidence="1">
    <location>
        <begin position="31"/>
        <end position="215"/>
    </location>
</feature>